<feature type="region of interest" description="Disordered" evidence="4">
    <location>
        <begin position="129"/>
        <end position="157"/>
    </location>
</feature>
<keyword evidence="6" id="KW-1185">Reference proteome</keyword>
<evidence type="ECO:0000313" key="5">
    <source>
        <dbReference type="EMBL" id="AWU93508.1"/>
    </source>
</evidence>
<comment type="function">
    <text evidence="3">Required for rescue of stalled ribosomes mediated by trans-translation. Binds to transfer-messenger RNA (tmRNA), required for stable association of tmRNA with ribosomes. tmRNA and SmpB together mimic tRNA shape, replacing the anticodon stem-loop with SmpB. tmRNA is encoded by the ssrA gene; the 2 termini fold to resemble tRNA(Ala) and it encodes a 'tag peptide', a short internal open reading frame. During trans-translation Ala-aminoacylated tmRNA acts like a tRNA, entering the A-site of stalled ribosomes, displacing the stalled mRNA. The ribosome then switches to translate the ORF on the tmRNA; the nascent peptide is terminated with the 'tag peptide' encoded by the tmRNA and targeted for degradation. The ribosome is freed to recommence translation, which seems to be the essential function of trans-translation.</text>
</comment>
<dbReference type="NCBIfam" id="NF003843">
    <property type="entry name" value="PRK05422.1"/>
    <property type="match status" value="1"/>
</dbReference>
<organism evidence="5 6">
    <name type="scientific">Azospirillum ramasamyi</name>
    <dbReference type="NCBI Taxonomy" id="682998"/>
    <lineage>
        <taxon>Bacteria</taxon>
        <taxon>Pseudomonadati</taxon>
        <taxon>Pseudomonadota</taxon>
        <taxon>Alphaproteobacteria</taxon>
        <taxon>Rhodospirillales</taxon>
        <taxon>Azospirillaceae</taxon>
        <taxon>Azospirillum</taxon>
    </lineage>
</organism>
<comment type="subcellular location">
    <subcellularLocation>
        <location evidence="3">Cytoplasm</location>
    </subcellularLocation>
    <text evidence="3">The tmRNA-SmpB complex associates with stalled 70S ribosomes.</text>
</comment>
<evidence type="ECO:0000256" key="1">
    <source>
        <dbReference type="ARBA" id="ARBA00022490"/>
    </source>
</evidence>
<dbReference type="InterPro" id="IPR000037">
    <property type="entry name" value="SsrA-bd_prot"/>
</dbReference>
<reference evidence="5 6" key="1">
    <citation type="journal article" date="2019" name="Int. J. Syst. Evol. Microbiol.">
        <title>Azospirillum ramasamyi sp. nov., a novel diazotrophic bacterium isolated from fermented bovine products.</title>
        <authorList>
            <person name="Anandham R."/>
            <person name="Heo J."/>
            <person name="Krishnamoorthy R."/>
            <person name="SenthilKumar M."/>
            <person name="Gopal N.O."/>
            <person name="Kim S.J."/>
            <person name="Kwon S.W."/>
        </authorList>
    </citation>
    <scope>NUCLEOTIDE SEQUENCE [LARGE SCALE GENOMIC DNA]</scope>
    <source>
        <strain evidence="5 6">M2T2B2</strain>
    </source>
</reference>
<dbReference type="AlphaFoldDB" id="A0A2U9S6G0"/>
<protein>
    <recommendedName>
        <fullName evidence="3">SsrA-binding protein</fullName>
    </recommendedName>
    <alternativeName>
        <fullName evidence="3">Small protein B</fullName>
    </alternativeName>
</protein>
<dbReference type="PANTHER" id="PTHR30308">
    <property type="entry name" value="TMRNA-BINDING COMPONENT OF TRANS-TRANSLATION TAGGING COMPLEX"/>
    <property type="match status" value="1"/>
</dbReference>
<dbReference type="Gene3D" id="2.40.280.10">
    <property type="match status" value="1"/>
</dbReference>
<dbReference type="Pfam" id="PF01668">
    <property type="entry name" value="SmpB"/>
    <property type="match status" value="1"/>
</dbReference>
<dbReference type="GO" id="GO:0003723">
    <property type="term" value="F:RNA binding"/>
    <property type="evidence" value="ECO:0007669"/>
    <property type="project" value="UniProtKB-UniRule"/>
</dbReference>
<dbReference type="GO" id="GO:0070929">
    <property type="term" value="P:trans-translation"/>
    <property type="evidence" value="ECO:0007669"/>
    <property type="project" value="UniProtKB-UniRule"/>
</dbReference>
<dbReference type="NCBIfam" id="TIGR00086">
    <property type="entry name" value="smpB"/>
    <property type="match status" value="1"/>
</dbReference>
<accession>A0A2U9S6G0</accession>
<sequence>MATREEAKKYAAQNRRARFDFFIDDVLEAGIMLTGSEVKSLRGGRASVNEAYAGLKGGELFLFNAYIPEYLQAGRIDQHEPKRPRKLLVRRRELDKLAAGIKQKGVTLVPMSVYFNDRGFAKVEIGLATGKKKHDKRESEKERSWQRDKARLMRDKG</sequence>
<name>A0A2U9S6G0_9PROT</name>
<dbReference type="PANTHER" id="PTHR30308:SF2">
    <property type="entry name" value="SSRA-BINDING PROTEIN"/>
    <property type="match status" value="1"/>
</dbReference>
<dbReference type="EMBL" id="CP029829">
    <property type="protein sequence ID" value="AWU93508.1"/>
    <property type="molecule type" value="Genomic_DNA"/>
</dbReference>
<evidence type="ECO:0000256" key="3">
    <source>
        <dbReference type="HAMAP-Rule" id="MF_00023"/>
    </source>
</evidence>
<dbReference type="InterPro" id="IPR023620">
    <property type="entry name" value="SmpB"/>
</dbReference>
<evidence type="ECO:0000256" key="4">
    <source>
        <dbReference type="SAM" id="MobiDB-lite"/>
    </source>
</evidence>
<dbReference type="RefSeq" id="WP_111066050.1">
    <property type="nucleotide sequence ID" value="NZ_CP029829.1"/>
</dbReference>
<comment type="similarity">
    <text evidence="3">Belongs to the SmpB family.</text>
</comment>
<dbReference type="CDD" id="cd09294">
    <property type="entry name" value="SmpB"/>
    <property type="match status" value="1"/>
</dbReference>
<feature type="compositionally biased region" description="Basic and acidic residues" evidence="4">
    <location>
        <begin position="136"/>
        <end position="157"/>
    </location>
</feature>
<keyword evidence="1 3" id="KW-0963">Cytoplasm</keyword>
<dbReference type="InterPro" id="IPR020081">
    <property type="entry name" value="SsrA-bd_prot_CS"/>
</dbReference>
<dbReference type="OrthoDB" id="9805462at2"/>
<dbReference type="GO" id="GO:0005829">
    <property type="term" value="C:cytosol"/>
    <property type="evidence" value="ECO:0007669"/>
    <property type="project" value="TreeGrafter"/>
</dbReference>
<keyword evidence="2 3" id="KW-0694">RNA-binding</keyword>
<evidence type="ECO:0000313" key="6">
    <source>
        <dbReference type="Proteomes" id="UP000249605"/>
    </source>
</evidence>
<dbReference type="KEGG" id="azm:DM194_04100"/>
<gene>
    <name evidence="3" type="primary">smpB</name>
    <name evidence="5" type="ORF">DM194_04100</name>
</gene>
<dbReference type="HAMAP" id="MF_00023">
    <property type="entry name" value="SmpB"/>
    <property type="match status" value="1"/>
</dbReference>
<evidence type="ECO:0000256" key="2">
    <source>
        <dbReference type="ARBA" id="ARBA00022884"/>
    </source>
</evidence>
<dbReference type="Proteomes" id="UP000249605">
    <property type="component" value="Chromosome"/>
</dbReference>
<dbReference type="PROSITE" id="PS01317">
    <property type="entry name" value="SSRP"/>
    <property type="match status" value="1"/>
</dbReference>
<dbReference type="SUPFAM" id="SSF74982">
    <property type="entry name" value="Small protein B (SmpB)"/>
    <property type="match status" value="1"/>
</dbReference>
<proteinExistence type="inferred from homology"/>
<dbReference type="GO" id="GO:0070930">
    <property type="term" value="P:trans-translation-dependent protein tagging"/>
    <property type="evidence" value="ECO:0007669"/>
    <property type="project" value="TreeGrafter"/>
</dbReference>